<proteinExistence type="inferred from homology"/>
<evidence type="ECO:0000313" key="7">
    <source>
        <dbReference type="EMBL" id="MBD8006446.1"/>
    </source>
</evidence>
<comment type="catalytic activity">
    <reaction evidence="5">
        <text>GTP + H2O = GDP + phosphate + H(+)</text>
        <dbReference type="Rhea" id="RHEA:19669"/>
        <dbReference type="ChEBI" id="CHEBI:15377"/>
        <dbReference type="ChEBI" id="CHEBI:15378"/>
        <dbReference type="ChEBI" id="CHEBI:37565"/>
        <dbReference type="ChEBI" id="CHEBI:43474"/>
        <dbReference type="ChEBI" id="CHEBI:58189"/>
    </reaction>
    <physiologicalReaction direction="left-to-right" evidence="5">
        <dbReference type="Rhea" id="RHEA:19670"/>
    </physiologicalReaction>
</comment>
<accession>A0ABR8VPF1</accession>
<name>A0ABR8VPF1_9BACI</name>
<protein>
    <submittedName>
        <fullName evidence="7">GTP-binding protein</fullName>
    </submittedName>
</protein>
<dbReference type="InterPro" id="IPR036627">
    <property type="entry name" value="CobW-likC_sf"/>
</dbReference>
<evidence type="ECO:0000256" key="4">
    <source>
        <dbReference type="ARBA" id="ARBA00034320"/>
    </source>
</evidence>
<dbReference type="InterPro" id="IPR011629">
    <property type="entry name" value="CobW-like_C"/>
</dbReference>
<feature type="domain" description="CobW C-terminal" evidence="6">
    <location>
        <begin position="230"/>
        <end position="317"/>
    </location>
</feature>
<dbReference type="PANTHER" id="PTHR13748">
    <property type="entry name" value="COBW-RELATED"/>
    <property type="match status" value="1"/>
</dbReference>
<dbReference type="InterPro" id="IPR051316">
    <property type="entry name" value="Zinc-reg_GTPase_activator"/>
</dbReference>
<dbReference type="Gene3D" id="3.30.1220.10">
    <property type="entry name" value="CobW-like, C-terminal domain"/>
    <property type="match status" value="1"/>
</dbReference>
<dbReference type="InterPro" id="IPR027417">
    <property type="entry name" value="P-loop_NTPase"/>
</dbReference>
<comment type="caution">
    <text evidence="7">The sequence shown here is derived from an EMBL/GenBank/DDBJ whole genome shotgun (WGS) entry which is preliminary data.</text>
</comment>
<evidence type="ECO:0000256" key="1">
    <source>
        <dbReference type="ARBA" id="ARBA00022741"/>
    </source>
</evidence>
<dbReference type="SMART" id="SM00833">
    <property type="entry name" value="CobW_C"/>
    <property type="match status" value="1"/>
</dbReference>
<dbReference type="InterPro" id="IPR003495">
    <property type="entry name" value="CobW/HypB/UreG_nucleotide-bd"/>
</dbReference>
<dbReference type="RefSeq" id="WP_191814287.1">
    <property type="nucleotide sequence ID" value="NZ_JACSPV010000030.1"/>
</dbReference>
<comment type="similarity">
    <text evidence="4">Belongs to the SIMIBI class G3E GTPase family. ZNG1 subfamily.</text>
</comment>
<evidence type="ECO:0000313" key="8">
    <source>
        <dbReference type="Proteomes" id="UP000648182"/>
    </source>
</evidence>
<dbReference type="Gene3D" id="3.40.50.300">
    <property type="entry name" value="P-loop containing nucleotide triphosphate hydrolases"/>
    <property type="match status" value="1"/>
</dbReference>
<evidence type="ECO:0000256" key="3">
    <source>
        <dbReference type="ARBA" id="ARBA00023186"/>
    </source>
</evidence>
<organism evidence="7 8">
    <name type="scientific">Bacillus norwichensis</name>
    <dbReference type="NCBI Taxonomy" id="2762217"/>
    <lineage>
        <taxon>Bacteria</taxon>
        <taxon>Bacillati</taxon>
        <taxon>Bacillota</taxon>
        <taxon>Bacilli</taxon>
        <taxon>Bacillales</taxon>
        <taxon>Bacillaceae</taxon>
        <taxon>Bacillus</taxon>
    </lineage>
</organism>
<gene>
    <name evidence="7" type="ORF">H9631_15295</name>
</gene>
<evidence type="ECO:0000256" key="2">
    <source>
        <dbReference type="ARBA" id="ARBA00022801"/>
    </source>
</evidence>
<sequence length="318" mass="36057">MNNNHRIPVYVLSGFLGSGKTTVLLHMLEHCKELGLQPGIILNELGDSNVESHLFKGKRVFELLNGCICCTIQDDLKETMDELILLVENQPLDILFIEGTGVANPLEIQEVLLSNPYIDQFELMSVITVLDANNYLDYQSVFSSSAEVRNLLREQMVCGSLLILNKTDLIPDGHIQKVKQKIRKITGDKKELVESRYGEVPMDQLFEKRIQSYLIGKENSEAEHHHHSTVQAIKLEELPPIKQKLFAKWLRQLPSNVLRGKGFVNVKGSDRLYSFQYASGKTVLVPVPDLTDRKPVIILIGVGIDVEQINNEWKQFCH</sequence>
<keyword evidence="1" id="KW-0547">Nucleotide-binding</keyword>
<keyword evidence="8" id="KW-1185">Reference proteome</keyword>
<reference evidence="7 8" key="1">
    <citation type="submission" date="2020-08" db="EMBL/GenBank/DDBJ databases">
        <title>A Genomic Blueprint of the Chicken Gut Microbiome.</title>
        <authorList>
            <person name="Gilroy R."/>
            <person name="Ravi A."/>
            <person name="Getino M."/>
            <person name="Pursley I."/>
            <person name="Horton D.L."/>
            <person name="Alikhan N.-F."/>
            <person name="Baker D."/>
            <person name="Gharbi K."/>
            <person name="Hall N."/>
            <person name="Watson M."/>
            <person name="Adriaenssens E.M."/>
            <person name="Foster-Nyarko E."/>
            <person name="Jarju S."/>
            <person name="Secka A."/>
            <person name="Antonio M."/>
            <person name="Oren A."/>
            <person name="Chaudhuri R."/>
            <person name="La Ragione R.M."/>
            <person name="Hildebrand F."/>
            <person name="Pallen M.J."/>
        </authorList>
    </citation>
    <scope>NUCLEOTIDE SEQUENCE [LARGE SCALE GENOMIC DNA]</scope>
    <source>
        <strain evidence="7 8">Sa1BUA2</strain>
    </source>
</reference>
<dbReference type="SUPFAM" id="SSF90002">
    <property type="entry name" value="Hypothetical protein YjiA, C-terminal domain"/>
    <property type="match status" value="1"/>
</dbReference>
<dbReference type="EMBL" id="JACSPV010000030">
    <property type="protein sequence ID" value="MBD8006446.1"/>
    <property type="molecule type" value="Genomic_DNA"/>
</dbReference>
<dbReference type="Proteomes" id="UP000648182">
    <property type="component" value="Unassembled WGS sequence"/>
</dbReference>
<evidence type="ECO:0000256" key="5">
    <source>
        <dbReference type="ARBA" id="ARBA00049117"/>
    </source>
</evidence>
<keyword evidence="2" id="KW-0378">Hydrolase</keyword>
<evidence type="ECO:0000259" key="6">
    <source>
        <dbReference type="SMART" id="SM00833"/>
    </source>
</evidence>
<dbReference type="CDD" id="cd03112">
    <property type="entry name" value="CobW-like"/>
    <property type="match status" value="1"/>
</dbReference>
<dbReference type="Pfam" id="PF02492">
    <property type="entry name" value="cobW"/>
    <property type="match status" value="1"/>
</dbReference>
<dbReference type="SUPFAM" id="SSF52540">
    <property type="entry name" value="P-loop containing nucleoside triphosphate hydrolases"/>
    <property type="match status" value="1"/>
</dbReference>
<keyword evidence="3" id="KW-0143">Chaperone</keyword>
<dbReference type="Pfam" id="PF07683">
    <property type="entry name" value="CobW_C"/>
    <property type="match status" value="1"/>
</dbReference>